<keyword evidence="3" id="KW-0813">Transport</keyword>
<dbReference type="EMBL" id="MAAO01000002">
    <property type="protein sequence ID" value="OUR99835.1"/>
    <property type="molecule type" value="Genomic_DNA"/>
</dbReference>
<evidence type="ECO:0000256" key="6">
    <source>
        <dbReference type="ARBA" id="ARBA00022989"/>
    </source>
</evidence>
<keyword evidence="6 8" id="KW-1133">Transmembrane helix</keyword>
<dbReference type="InterPro" id="IPR037185">
    <property type="entry name" value="EmrE-like"/>
</dbReference>
<organism evidence="10 11">
    <name type="scientific">Halobacteriovorax marinus</name>
    <dbReference type="NCBI Taxonomy" id="97084"/>
    <lineage>
        <taxon>Bacteria</taxon>
        <taxon>Pseudomonadati</taxon>
        <taxon>Bdellovibrionota</taxon>
        <taxon>Bacteriovoracia</taxon>
        <taxon>Bacteriovoracales</taxon>
        <taxon>Halobacteriovoraceae</taxon>
        <taxon>Halobacteriovorax</taxon>
    </lineage>
</organism>
<name>A0A1Y5FI10_9BACT</name>
<keyword evidence="4" id="KW-1003">Cell membrane</keyword>
<evidence type="ECO:0000256" key="2">
    <source>
        <dbReference type="ARBA" id="ARBA00007362"/>
    </source>
</evidence>
<proteinExistence type="inferred from homology"/>
<dbReference type="InterPro" id="IPR004626">
    <property type="entry name" value="RarD"/>
</dbReference>
<feature type="transmembrane region" description="Helical" evidence="8">
    <location>
        <begin position="98"/>
        <end position="117"/>
    </location>
</feature>
<dbReference type="Pfam" id="PF00892">
    <property type="entry name" value="EamA"/>
    <property type="match status" value="2"/>
</dbReference>
<feature type="transmembrane region" description="Helical" evidence="8">
    <location>
        <begin position="203"/>
        <end position="225"/>
    </location>
</feature>
<dbReference type="Proteomes" id="UP000196531">
    <property type="component" value="Unassembled WGS sequence"/>
</dbReference>
<feature type="transmembrane region" description="Helical" evidence="8">
    <location>
        <begin position="34"/>
        <end position="51"/>
    </location>
</feature>
<evidence type="ECO:0000256" key="4">
    <source>
        <dbReference type="ARBA" id="ARBA00022475"/>
    </source>
</evidence>
<keyword evidence="5 8" id="KW-0812">Transmembrane</keyword>
<gene>
    <name evidence="10" type="ORF">A9Q84_02060</name>
</gene>
<dbReference type="SUPFAM" id="SSF103481">
    <property type="entry name" value="Multidrug resistance efflux transporter EmrE"/>
    <property type="match status" value="2"/>
</dbReference>
<feature type="transmembrane region" description="Helical" evidence="8">
    <location>
        <begin position="263"/>
        <end position="283"/>
    </location>
</feature>
<feature type="domain" description="EamA" evidence="9">
    <location>
        <begin position="3"/>
        <end position="139"/>
    </location>
</feature>
<evidence type="ECO:0000256" key="1">
    <source>
        <dbReference type="ARBA" id="ARBA00004651"/>
    </source>
</evidence>
<feature type="transmembrane region" description="Helical" evidence="8">
    <location>
        <begin position="71"/>
        <end position="92"/>
    </location>
</feature>
<evidence type="ECO:0000313" key="11">
    <source>
        <dbReference type="Proteomes" id="UP000196531"/>
    </source>
</evidence>
<feature type="transmembrane region" description="Helical" evidence="8">
    <location>
        <begin position="174"/>
        <end position="191"/>
    </location>
</feature>
<sequence>MESGFLSGIFAFIFWGFVTIYWKELPMFDAYELLGHRIIWGIGTIFCFFLFTRPIEKIKSCLDSKTKRIGICLSAALIFSNWFVFVWAIGHGHVLETSIGYFLNPLISVALGVLVLGENLRLKQKVSVGLAFFGMIILFLSGVGNPFISLFLAFSFALYGLVRKKLNIPAIEGLFLEMLICLIPFLIFFVLREESKNISFFKVDLYEQILVVFAGLVTLTPLIAFNHSVKKIPLSTIGLLQYIAPSLQFLLAVFVYKEDFTNVHVFSFIFIWSALLLFSYDLISLTKIQRVAND</sequence>
<dbReference type="InterPro" id="IPR000620">
    <property type="entry name" value="EamA_dom"/>
</dbReference>
<evidence type="ECO:0000256" key="8">
    <source>
        <dbReference type="SAM" id="Phobius"/>
    </source>
</evidence>
<feature type="domain" description="EamA" evidence="9">
    <location>
        <begin position="150"/>
        <end position="279"/>
    </location>
</feature>
<dbReference type="AlphaFoldDB" id="A0A1Y5FI10"/>
<evidence type="ECO:0000259" key="9">
    <source>
        <dbReference type="Pfam" id="PF00892"/>
    </source>
</evidence>
<feature type="transmembrane region" description="Helical" evidence="8">
    <location>
        <begin position="5"/>
        <end position="22"/>
    </location>
</feature>
<dbReference type="NCBIfam" id="TIGR00688">
    <property type="entry name" value="rarD"/>
    <property type="match status" value="1"/>
</dbReference>
<comment type="subcellular location">
    <subcellularLocation>
        <location evidence="1">Cell membrane</location>
        <topology evidence="1">Multi-pass membrane protein</topology>
    </subcellularLocation>
</comment>
<reference evidence="11" key="1">
    <citation type="journal article" date="2017" name="Proc. Natl. Acad. Sci. U.S.A.">
        <title>Simulation of Deepwater Horizon oil plume reveals substrate specialization within a complex community of hydrocarbon-degraders.</title>
        <authorList>
            <person name="Hu P."/>
            <person name="Dubinsky E.A."/>
            <person name="Probst A.J."/>
            <person name="Wang J."/>
            <person name="Sieber C.M.K."/>
            <person name="Tom L.M."/>
            <person name="Gardinali P."/>
            <person name="Banfield J.F."/>
            <person name="Atlas R.M."/>
            <person name="Andersen G.L."/>
        </authorList>
    </citation>
    <scope>NUCLEOTIDE SEQUENCE [LARGE SCALE GENOMIC DNA]</scope>
</reference>
<dbReference type="GO" id="GO:0005886">
    <property type="term" value="C:plasma membrane"/>
    <property type="evidence" value="ECO:0007669"/>
    <property type="project" value="UniProtKB-SubCell"/>
</dbReference>
<accession>A0A1Y5FI10</accession>
<comment type="caution">
    <text evidence="10">The sequence shown here is derived from an EMBL/GenBank/DDBJ whole genome shotgun (WGS) entry which is preliminary data.</text>
</comment>
<dbReference type="PANTHER" id="PTHR22911:SF137">
    <property type="entry name" value="SOLUTE CARRIER FAMILY 35 MEMBER G2-RELATED"/>
    <property type="match status" value="1"/>
</dbReference>
<evidence type="ECO:0000256" key="7">
    <source>
        <dbReference type="ARBA" id="ARBA00023136"/>
    </source>
</evidence>
<evidence type="ECO:0000256" key="3">
    <source>
        <dbReference type="ARBA" id="ARBA00022448"/>
    </source>
</evidence>
<feature type="transmembrane region" description="Helical" evidence="8">
    <location>
        <begin position="129"/>
        <end position="162"/>
    </location>
</feature>
<evidence type="ECO:0000313" key="10">
    <source>
        <dbReference type="EMBL" id="OUR99835.1"/>
    </source>
</evidence>
<evidence type="ECO:0000256" key="5">
    <source>
        <dbReference type="ARBA" id="ARBA00022692"/>
    </source>
</evidence>
<protein>
    <recommendedName>
        <fullName evidence="9">EamA domain-containing protein</fullName>
    </recommendedName>
</protein>
<comment type="similarity">
    <text evidence="2">Belongs to the EamA transporter family.</text>
</comment>
<feature type="transmembrane region" description="Helical" evidence="8">
    <location>
        <begin position="237"/>
        <end position="256"/>
    </location>
</feature>
<keyword evidence="7 8" id="KW-0472">Membrane</keyword>
<dbReference type="PANTHER" id="PTHR22911">
    <property type="entry name" value="ACYL-MALONYL CONDENSING ENZYME-RELATED"/>
    <property type="match status" value="1"/>
</dbReference>